<dbReference type="KEGG" id="cph:Cpha266_1158"/>
<protein>
    <submittedName>
        <fullName evidence="1">Uncharacterized protein</fullName>
    </submittedName>
</protein>
<proteinExistence type="predicted"/>
<dbReference type="RefSeq" id="WP_011745019.1">
    <property type="nucleotide sequence ID" value="NC_008639.1"/>
</dbReference>
<name>A1BFL8_CHLPD</name>
<gene>
    <name evidence="1" type="ordered locus">Cpha266_1158</name>
</gene>
<reference evidence="1 2" key="1">
    <citation type="submission" date="2006-12" db="EMBL/GenBank/DDBJ databases">
        <title>Complete sequence of Chlorobium phaeobacteroides DSM 266.</title>
        <authorList>
            <consortium name="US DOE Joint Genome Institute"/>
            <person name="Copeland A."/>
            <person name="Lucas S."/>
            <person name="Lapidus A."/>
            <person name="Barry K."/>
            <person name="Detter J.C."/>
            <person name="Glavina del Rio T."/>
            <person name="Hammon N."/>
            <person name="Israni S."/>
            <person name="Pitluck S."/>
            <person name="Goltsman E."/>
            <person name="Schmutz J."/>
            <person name="Larimer F."/>
            <person name="Land M."/>
            <person name="Hauser L."/>
            <person name="Mikhailova N."/>
            <person name="Li T."/>
            <person name="Overmann J."/>
            <person name="Bryant D.A."/>
            <person name="Richardson P."/>
        </authorList>
    </citation>
    <scope>NUCLEOTIDE SEQUENCE [LARGE SCALE GENOMIC DNA]</scope>
    <source>
        <strain evidence="1 2">DSM 266</strain>
    </source>
</reference>
<dbReference type="STRING" id="290317.Cpha266_1158"/>
<evidence type="ECO:0000313" key="1">
    <source>
        <dbReference type="EMBL" id="ABL65195.1"/>
    </source>
</evidence>
<sequence>MSTNFTIQRATGGDLQEVAVMVGELLSGIMNVFDDQVFNVDLAETTSGLQDFLNRERYGRGTAKGAIEDF</sequence>
<evidence type="ECO:0000313" key="2">
    <source>
        <dbReference type="Proteomes" id="UP000008701"/>
    </source>
</evidence>
<organism evidence="1 2">
    <name type="scientific">Chlorobium phaeobacteroides (strain DSM 266 / SMG 266 / 2430)</name>
    <dbReference type="NCBI Taxonomy" id="290317"/>
    <lineage>
        <taxon>Bacteria</taxon>
        <taxon>Pseudomonadati</taxon>
        <taxon>Chlorobiota</taxon>
        <taxon>Chlorobiia</taxon>
        <taxon>Chlorobiales</taxon>
        <taxon>Chlorobiaceae</taxon>
        <taxon>Chlorobium/Pelodictyon group</taxon>
        <taxon>Chlorobium</taxon>
    </lineage>
</organism>
<accession>A1BFL8</accession>
<dbReference type="eggNOG" id="COG0456">
    <property type="taxonomic scope" value="Bacteria"/>
</dbReference>
<dbReference type="HOGENOM" id="CLU_2750407_0_0_10"/>
<dbReference type="EMBL" id="CP000492">
    <property type="protein sequence ID" value="ABL65195.1"/>
    <property type="molecule type" value="Genomic_DNA"/>
</dbReference>
<dbReference type="AlphaFoldDB" id="A1BFL8"/>
<dbReference type="Proteomes" id="UP000008701">
    <property type="component" value="Chromosome"/>
</dbReference>
<keyword evidence="2" id="KW-1185">Reference proteome</keyword>